<name>A0ABW9QZU6_9ACTN</name>
<keyword evidence="2" id="KW-1185">Reference proteome</keyword>
<evidence type="ECO:0000313" key="2">
    <source>
        <dbReference type="Proteomes" id="UP000437736"/>
    </source>
</evidence>
<comment type="caution">
    <text evidence="1">The sequence shown here is derived from an EMBL/GenBank/DDBJ whole genome shotgun (WGS) entry which is preliminary data.</text>
</comment>
<gene>
    <name evidence="1" type="ORF">GHK86_21815</name>
</gene>
<dbReference type="InterPro" id="IPR010281">
    <property type="entry name" value="DUF885"/>
</dbReference>
<sequence>RRAESRAGEVFPQPLPPACAVTPMPPIVAASGAAPHYTAPRLDGTRPGTYWFNLERPTAGTGWDLEGVAFHEAVPGHHFQLSRIQLLGDLPAFQRQRSYTVFAEGWGLYAEQLAEEMGLYSGTQALLGAMANALMRGARLVVDTGMHALGWSRAEALAYFVEHVPMPESFLANEIDRYIFWPGQALGYLTGKREIIRLRDRARAALGPAFSLPAFHAAVLDHGSLPLPVLDRWIATWIATR</sequence>
<dbReference type="Pfam" id="PF05960">
    <property type="entry name" value="DUF885"/>
    <property type="match status" value="1"/>
</dbReference>
<dbReference type="PANTHER" id="PTHR33361">
    <property type="entry name" value="GLR0591 PROTEIN"/>
    <property type="match status" value="1"/>
</dbReference>
<dbReference type="Proteomes" id="UP000437736">
    <property type="component" value="Unassembled WGS sequence"/>
</dbReference>
<proteinExistence type="predicted"/>
<organism evidence="1 2">
    <name type="scientific">Acidiferrimicrobium australe</name>
    <dbReference type="NCBI Taxonomy" id="2664430"/>
    <lineage>
        <taxon>Bacteria</taxon>
        <taxon>Bacillati</taxon>
        <taxon>Actinomycetota</taxon>
        <taxon>Acidimicrobiia</taxon>
        <taxon>Acidimicrobiales</taxon>
        <taxon>Acidimicrobiaceae</taxon>
        <taxon>Acidiferrimicrobium</taxon>
    </lineage>
</organism>
<accession>A0ABW9QZU6</accession>
<reference evidence="1 2" key="1">
    <citation type="submission" date="2019-11" db="EMBL/GenBank/DDBJ databases">
        <title>Acidiferrimicrobium australis gen. nov., sp. nov., an acidophilic and obligately heterotrophic, member of the Actinobacteria that catalyses dissimilatory oxido- reduction of iron isolated from metal-rich acidic water in Chile.</title>
        <authorList>
            <person name="Gonzalez D."/>
            <person name="Huber K."/>
            <person name="Hedrich S."/>
            <person name="Rojas-Villalobos C."/>
            <person name="Quatrini R."/>
            <person name="Dinamarca M.A."/>
            <person name="Schwarz A."/>
            <person name="Canales C."/>
            <person name="Nancucheo I."/>
        </authorList>
    </citation>
    <scope>NUCLEOTIDE SEQUENCE [LARGE SCALE GENOMIC DNA]</scope>
    <source>
        <strain evidence="1 2">USS-CCA1</strain>
    </source>
</reference>
<dbReference type="PANTHER" id="PTHR33361:SF2">
    <property type="entry name" value="DUF885 DOMAIN-CONTAINING PROTEIN"/>
    <property type="match status" value="1"/>
</dbReference>
<protein>
    <submittedName>
        <fullName evidence="1">DUF885 family protein</fullName>
    </submittedName>
</protein>
<evidence type="ECO:0000313" key="1">
    <source>
        <dbReference type="EMBL" id="MST35355.1"/>
    </source>
</evidence>
<dbReference type="EMBL" id="WJHE01001658">
    <property type="protein sequence ID" value="MST35355.1"/>
    <property type="molecule type" value="Genomic_DNA"/>
</dbReference>
<feature type="non-terminal residue" evidence="1">
    <location>
        <position position="1"/>
    </location>
</feature>